<keyword evidence="3" id="KW-1185">Reference proteome</keyword>
<name>A0A803QXS9_CANSA</name>
<dbReference type="EnsemblPlants" id="novel_model_2688_5bd9a17a">
    <property type="protein sequence ID" value="cds.novel_model_2688_5bd9a17a"/>
    <property type="gene ID" value="novel_gene_1444_5bd9a17a"/>
</dbReference>
<keyword evidence="1" id="KW-0472">Membrane</keyword>
<dbReference type="AlphaFoldDB" id="A0A803QXS9"/>
<dbReference type="EMBL" id="UZAU01000248">
    <property type="status" value="NOT_ANNOTATED_CDS"/>
    <property type="molecule type" value="Genomic_DNA"/>
</dbReference>
<accession>A0A803QXS9</accession>
<evidence type="ECO:0000313" key="2">
    <source>
        <dbReference type="EnsemblPlants" id="cds.novel_model_2688_5bd9a17a"/>
    </source>
</evidence>
<evidence type="ECO:0000256" key="1">
    <source>
        <dbReference type="SAM" id="Phobius"/>
    </source>
</evidence>
<feature type="transmembrane region" description="Helical" evidence="1">
    <location>
        <begin position="61"/>
        <end position="82"/>
    </location>
</feature>
<reference evidence="2" key="2">
    <citation type="submission" date="2021-03" db="UniProtKB">
        <authorList>
            <consortium name="EnsemblPlants"/>
        </authorList>
    </citation>
    <scope>IDENTIFICATION</scope>
</reference>
<keyword evidence="1" id="KW-0812">Transmembrane</keyword>
<evidence type="ECO:0000313" key="3">
    <source>
        <dbReference type="Proteomes" id="UP000596661"/>
    </source>
</evidence>
<reference evidence="2" key="1">
    <citation type="submission" date="2018-11" db="EMBL/GenBank/DDBJ databases">
        <authorList>
            <person name="Grassa J C."/>
        </authorList>
    </citation>
    <scope>NUCLEOTIDE SEQUENCE [LARGE SCALE GENOMIC DNA]</scope>
</reference>
<dbReference type="Proteomes" id="UP000596661">
    <property type="component" value="Chromosome 3"/>
</dbReference>
<protein>
    <submittedName>
        <fullName evidence="2">Uncharacterized protein</fullName>
    </submittedName>
</protein>
<proteinExistence type="predicted"/>
<sequence>MKRTPLMISALIPCVQIVQIWLPKDMVDMKRVFGYTVLDILGQIGLMNVHIQIGLHLIKHIIFIYLFFNYYLFWVTVFIFILDIVEKHVKRNWTISFSTLGFS</sequence>
<dbReference type="Gramene" id="novel_model_2688_5bd9a17a">
    <property type="protein sequence ID" value="cds.novel_model_2688_5bd9a17a"/>
    <property type="gene ID" value="novel_gene_1444_5bd9a17a"/>
</dbReference>
<keyword evidence="1" id="KW-1133">Transmembrane helix</keyword>
<organism evidence="2 3">
    <name type="scientific">Cannabis sativa</name>
    <name type="common">Hemp</name>
    <name type="synonym">Marijuana</name>
    <dbReference type="NCBI Taxonomy" id="3483"/>
    <lineage>
        <taxon>Eukaryota</taxon>
        <taxon>Viridiplantae</taxon>
        <taxon>Streptophyta</taxon>
        <taxon>Embryophyta</taxon>
        <taxon>Tracheophyta</taxon>
        <taxon>Spermatophyta</taxon>
        <taxon>Magnoliopsida</taxon>
        <taxon>eudicotyledons</taxon>
        <taxon>Gunneridae</taxon>
        <taxon>Pentapetalae</taxon>
        <taxon>rosids</taxon>
        <taxon>fabids</taxon>
        <taxon>Rosales</taxon>
        <taxon>Cannabaceae</taxon>
        <taxon>Cannabis</taxon>
    </lineage>
</organism>
<feature type="transmembrane region" description="Helical" evidence="1">
    <location>
        <begin position="34"/>
        <end position="55"/>
    </location>
</feature>